<accession>A0A1I5AFX7</accession>
<evidence type="ECO:0000256" key="5">
    <source>
        <dbReference type="ARBA" id="ARBA00023295"/>
    </source>
</evidence>
<evidence type="ECO:0000256" key="3">
    <source>
        <dbReference type="ARBA" id="ARBA00012663"/>
    </source>
</evidence>
<dbReference type="Gene3D" id="3.20.20.300">
    <property type="entry name" value="Glycoside hydrolase, family 3, N-terminal domain"/>
    <property type="match status" value="1"/>
</dbReference>
<dbReference type="SUPFAM" id="SSF51445">
    <property type="entry name" value="(Trans)glycosidases"/>
    <property type="match status" value="1"/>
</dbReference>
<dbReference type="RefSeq" id="WP_091195101.1">
    <property type="nucleotide sequence ID" value="NZ_FOVE01000013.1"/>
</dbReference>
<dbReference type="InterPro" id="IPR019800">
    <property type="entry name" value="Glyco_hydro_3_AS"/>
</dbReference>
<dbReference type="EC" id="3.2.1.52" evidence="3"/>
<evidence type="ECO:0000256" key="6">
    <source>
        <dbReference type="SAM" id="Phobius"/>
    </source>
</evidence>
<reference evidence="9" key="1">
    <citation type="submission" date="2016-10" db="EMBL/GenBank/DDBJ databases">
        <authorList>
            <person name="Varghese N."/>
            <person name="Submissions S."/>
        </authorList>
    </citation>
    <scope>NUCLEOTIDE SEQUENCE [LARGE SCALE GENOMIC DNA]</scope>
    <source>
        <strain evidence="9">DSM 6150</strain>
    </source>
</reference>
<evidence type="ECO:0000313" key="8">
    <source>
        <dbReference type="EMBL" id="SFN61353.1"/>
    </source>
</evidence>
<evidence type="ECO:0000256" key="1">
    <source>
        <dbReference type="ARBA" id="ARBA00001231"/>
    </source>
</evidence>
<evidence type="ECO:0000256" key="2">
    <source>
        <dbReference type="ARBA" id="ARBA00005336"/>
    </source>
</evidence>
<proteinExistence type="inferred from homology"/>
<feature type="transmembrane region" description="Helical" evidence="6">
    <location>
        <begin position="40"/>
        <end position="58"/>
    </location>
</feature>
<name>A0A1I5AFX7_9NEIS</name>
<dbReference type="Pfam" id="PF00933">
    <property type="entry name" value="Glyco_hydro_3"/>
    <property type="match status" value="1"/>
</dbReference>
<keyword evidence="6" id="KW-1133">Transmembrane helix</keyword>
<dbReference type="PROSITE" id="PS00775">
    <property type="entry name" value="GLYCOSYL_HYDROL_F3"/>
    <property type="match status" value="1"/>
</dbReference>
<organism evidence="8 9">
    <name type="scientific">Formivibrio citricus</name>
    <dbReference type="NCBI Taxonomy" id="83765"/>
    <lineage>
        <taxon>Bacteria</taxon>
        <taxon>Pseudomonadati</taxon>
        <taxon>Pseudomonadota</taxon>
        <taxon>Betaproteobacteria</taxon>
        <taxon>Neisseriales</taxon>
        <taxon>Chitinibacteraceae</taxon>
        <taxon>Formivibrio</taxon>
    </lineage>
</organism>
<feature type="domain" description="Glycoside hydrolase family 3 N-terminal" evidence="7">
    <location>
        <begin position="114"/>
        <end position="408"/>
    </location>
</feature>
<keyword evidence="4" id="KW-0378">Hydrolase</keyword>
<keyword evidence="9" id="KW-1185">Reference proteome</keyword>
<comment type="similarity">
    <text evidence="2">Belongs to the glycosyl hydrolase 3 family.</text>
</comment>
<gene>
    <name evidence="8" type="ORF">SAMN05660284_01895</name>
</gene>
<feature type="transmembrane region" description="Helical" evidence="6">
    <location>
        <begin position="65"/>
        <end position="82"/>
    </location>
</feature>
<dbReference type="EMBL" id="FOVE01000013">
    <property type="protein sequence ID" value="SFN61353.1"/>
    <property type="molecule type" value="Genomic_DNA"/>
</dbReference>
<dbReference type="AlphaFoldDB" id="A0A1I5AFX7"/>
<dbReference type="GO" id="GO:0005975">
    <property type="term" value="P:carbohydrate metabolic process"/>
    <property type="evidence" value="ECO:0007669"/>
    <property type="project" value="InterPro"/>
</dbReference>
<sequence>MNRYLLRLLQTVHFLLAAAGMIWAYHLKDPHLLDSRTRETPALVILALSGSALTWFFLRRRKNLRLFFFVLWFSVLALTGFGEYRFLHQKETVLTADGDNDRRLNRLGAHLVVGYHHVDDIRELVRRGYVGGVFVTRRNVEGKTFEQVRDELSGLQALRRQAGLPPLMIASDQEGGMVSRLSPPLPRQPALASVLVPGLPRAELDARVAEYARQQGSGMAALGVNVNFSPVLDLKPERAKGVLDFHTRIAERAIASDPETVSRVALVYNRALLAKGVLPTAKHFPGLGSVTDDTHHFSAHLTLPLDALNARDWVPFRVALAQTPAMLMVGHVFVDAVDRELPASLSAKLLTGIVREDWKHEGVLVSDDMTMAAVYNRGLCQSSTQALNAGMDLLLVSYDWEKIYPVLACLLNADRSGQLRSLEASRQRLKHLPWISEPERSR</sequence>
<dbReference type="PANTHER" id="PTHR30480">
    <property type="entry name" value="BETA-HEXOSAMINIDASE-RELATED"/>
    <property type="match status" value="1"/>
</dbReference>
<protein>
    <recommendedName>
        <fullName evidence="3">beta-N-acetylhexosaminidase</fullName>
        <ecNumber evidence="3">3.2.1.52</ecNumber>
    </recommendedName>
</protein>
<dbReference type="InterPro" id="IPR050226">
    <property type="entry name" value="NagZ_Beta-hexosaminidase"/>
</dbReference>
<keyword evidence="6" id="KW-0472">Membrane</keyword>
<keyword evidence="5" id="KW-0326">Glycosidase</keyword>
<dbReference type="InterPro" id="IPR036962">
    <property type="entry name" value="Glyco_hydro_3_N_sf"/>
</dbReference>
<keyword evidence="6" id="KW-0812">Transmembrane</keyword>
<dbReference type="Proteomes" id="UP000242869">
    <property type="component" value="Unassembled WGS sequence"/>
</dbReference>
<evidence type="ECO:0000256" key="4">
    <source>
        <dbReference type="ARBA" id="ARBA00022801"/>
    </source>
</evidence>
<dbReference type="InterPro" id="IPR001764">
    <property type="entry name" value="Glyco_hydro_3_N"/>
</dbReference>
<dbReference type="GO" id="GO:0009254">
    <property type="term" value="P:peptidoglycan turnover"/>
    <property type="evidence" value="ECO:0007669"/>
    <property type="project" value="TreeGrafter"/>
</dbReference>
<dbReference type="STRING" id="83765.SAMN05660284_01895"/>
<dbReference type="OrthoDB" id="9786661at2"/>
<evidence type="ECO:0000259" key="7">
    <source>
        <dbReference type="Pfam" id="PF00933"/>
    </source>
</evidence>
<dbReference type="InterPro" id="IPR017853">
    <property type="entry name" value="GH"/>
</dbReference>
<dbReference type="GO" id="GO:0004563">
    <property type="term" value="F:beta-N-acetylhexosaminidase activity"/>
    <property type="evidence" value="ECO:0007669"/>
    <property type="project" value="UniProtKB-EC"/>
</dbReference>
<evidence type="ECO:0000313" key="9">
    <source>
        <dbReference type="Proteomes" id="UP000242869"/>
    </source>
</evidence>
<comment type="catalytic activity">
    <reaction evidence="1">
        <text>Hydrolysis of terminal non-reducing N-acetyl-D-hexosamine residues in N-acetyl-beta-D-hexosaminides.</text>
        <dbReference type="EC" id="3.2.1.52"/>
    </reaction>
</comment>
<dbReference type="PANTHER" id="PTHR30480:SF13">
    <property type="entry name" value="BETA-HEXOSAMINIDASE"/>
    <property type="match status" value="1"/>
</dbReference>